<dbReference type="InterPro" id="IPR003593">
    <property type="entry name" value="AAA+_ATPase"/>
</dbReference>
<name>U2JX57_9FIRM</name>
<dbReference type="HOGENOM" id="CLU_062999_0_0_9"/>
<dbReference type="CDD" id="cd00009">
    <property type="entry name" value="AAA"/>
    <property type="match status" value="1"/>
</dbReference>
<evidence type="ECO:0000313" key="2">
    <source>
        <dbReference type="EMBL" id="ERJ90876.1"/>
    </source>
</evidence>
<protein>
    <recommendedName>
        <fullName evidence="1">AAA+ ATPase domain-containing protein</fullName>
    </recommendedName>
</protein>
<dbReference type="OrthoDB" id="9776217at2"/>
<sequence>MQGNYLEQALGMIHSRRLAAEQQNRERIMEIESRIPEVSEVNYQMFRTSRDLMQIIVKGENTKERVAALRQQNLQAQEMIRRLLKEHGYPEDYLELHYTCEKCHDTGYFQQKYCTCLTDLIAKLSVRELNKSVQFEQCSFENFDLNYYRGFQTENGGSCYQAMEKVYFFCQEYARQFTNHSSSILMFGKTGRGKTHLSLAIANRVLQNGYNVLYDSAINFLRQVEKEHFGRGGSNDDTLDTLLSCDLLILDDLGTEFHKQFYQSTVYNIINTRMNRDLPTIISTNLNHNEISALYDERITSRIYTTYTCLHFVGQDVRVLKKSRMQNG</sequence>
<evidence type="ECO:0000259" key="1">
    <source>
        <dbReference type="SMART" id="SM00382"/>
    </source>
</evidence>
<dbReference type="RefSeq" id="WP_021680909.1">
    <property type="nucleotide sequence ID" value="NZ_KI260315.1"/>
</dbReference>
<dbReference type="GO" id="GO:0005524">
    <property type="term" value="F:ATP binding"/>
    <property type="evidence" value="ECO:0007669"/>
    <property type="project" value="InterPro"/>
</dbReference>
<evidence type="ECO:0000313" key="3">
    <source>
        <dbReference type="Proteomes" id="UP000016662"/>
    </source>
</evidence>
<dbReference type="NCBIfam" id="NF005304">
    <property type="entry name" value="PRK06835.1"/>
    <property type="match status" value="1"/>
</dbReference>
<reference evidence="2 3" key="1">
    <citation type="submission" date="2013-07" db="EMBL/GenBank/DDBJ databases">
        <authorList>
            <person name="Weinstock G."/>
            <person name="Sodergren E."/>
            <person name="Wylie T."/>
            <person name="Fulton L."/>
            <person name="Fulton R."/>
            <person name="Fronick C."/>
            <person name="O'Laughlin M."/>
            <person name="Godfrey J."/>
            <person name="Miner T."/>
            <person name="Herter B."/>
            <person name="Appelbaum E."/>
            <person name="Cordes M."/>
            <person name="Lek S."/>
            <person name="Wollam A."/>
            <person name="Pepin K.H."/>
            <person name="Palsikar V.B."/>
            <person name="Mitreva M."/>
            <person name="Wilson R.K."/>
        </authorList>
    </citation>
    <scope>NUCLEOTIDE SEQUENCE [LARGE SCALE GENOMIC DNA]</scope>
    <source>
        <strain evidence="2 3">ATCC 27760</strain>
    </source>
</reference>
<dbReference type="GO" id="GO:0006260">
    <property type="term" value="P:DNA replication"/>
    <property type="evidence" value="ECO:0007669"/>
    <property type="project" value="TreeGrafter"/>
</dbReference>
<dbReference type="EMBL" id="AWVF01000341">
    <property type="protein sequence ID" value="ERJ90876.1"/>
    <property type="molecule type" value="Genomic_DNA"/>
</dbReference>
<dbReference type="Gene3D" id="3.40.50.300">
    <property type="entry name" value="P-loop containing nucleotide triphosphate hydrolases"/>
    <property type="match status" value="1"/>
</dbReference>
<accession>U2JX57</accession>
<dbReference type="AlphaFoldDB" id="U2JX57"/>
<keyword evidence="3" id="KW-1185">Reference proteome</keyword>
<dbReference type="SMART" id="SM00382">
    <property type="entry name" value="AAA"/>
    <property type="match status" value="1"/>
</dbReference>
<dbReference type="InterPro" id="IPR027417">
    <property type="entry name" value="P-loop_NTPase"/>
</dbReference>
<dbReference type="SUPFAM" id="SSF52540">
    <property type="entry name" value="P-loop containing nucleoside triphosphate hydrolases"/>
    <property type="match status" value="1"/>
</dbReference>
<dbReference type="Proteomes" id="UP000016662">
    <property type="component" value="Unassembled WGS sequence"/>
</dbReference>
<organism evidence="2 3">
    <name type="scientific">Ruminococcus callidus ATCC 27760</name>
    <dbReference type="NCBI Taxonomy" id="411473"/>
    <lineage>
        <taxon>Bacteria</taxon>
        <taxon>Bacillati</taxon>
        <taxon>Bacillota</taxon>
        <taxon>Clostridia</taxon>
        <taxon>Eubacteriales</taxon>
        <taxon>Oscillospiraceae</taxon>
        <taxon>Ruminococcus</taxon>
    </lineage>
</organism>
<dbReference type="PANTHER" id="PTHR30050:SF4">
    <property type="entry name" value="ATP-BINDING PROTEIN RV3427C IN INSERTION SEQUENCE-RELATED"/>
    <property type="match status" value="1"/>
</dbReference>
<feature type="domain" description="AAA+ ATPase" evidence="1">
    <location>
        <begin position="180"/>
        <end position="310"/>
    </location>
</feature>
<dbReference type="PANTHER" id="PTHR30050">
    <property type="entry name" value="CHROMOSOMAL REPLICATION INITIATOR PROTEIN DNAA"/>
    <property type="match status" value="1"/>
</dbReference>
<dbReference type="eggNOG" id="COG1484">
    <property type="taxonomic scope" value="Bacteria"/>
</dbReference>
<dbReference type="PATRIC" id="fig|411473.3.peg.2290"/>
<gene>
    <name evidence="2" type="ORF">RUMCAL_02728</name>
</gene>
<comment type="caution">
    <text evidence="2">The sequence shown here is derived from an EMBL/GenBank/DDBJ whole genome shotgun (WGS) entry which is preliminary data.</text>
</comment>
<dbReference type="InterPro" id="IPR002611">
    <property type="entry name" value="IstB_ATP-bd"/>
</dbReference>
<proteinExistence type="predicted"/>
<dbReference type="STRING" id="411473.RUMCAL_02728"/>
<dbReference type="Pfam" id="PF01695">
    <property type="entry name" value="IstB_IS21"/>
    <property type="match status" value="1"/>
</dbReference>